<dbReference type="Gene3D" id="3.40.50.1010">
    <property type="entry name" value="5'-nuclease"/>
    <property type="match status" value="1"/>
</dbReference>
<dbReference type="OrthoDB" id="25987at2759"/>
<dbReference type="SUPFAM" id="SSF88723">
    <property type="entry name" value="PIN domain-like"/>
    <property type="match status" value="1"/>
</dbReference>
<dbReference type="RefSeq" id="XP_035681310.1">
    <property type="nucleotide sequence ID" value="XM_035825417.1"/>
</dbReference>
<dbReference type="Proteomes" id="UP000001554">
    <property type="component" value="Chromosome 7"/>
</dbReference>
<sequence>MGVRGLQTYLERHCPEACVKVNLFELSRQYYRQHRARPVMVVDGLGCLRKFYNQELPWVYGGQWREYYEELGRFLQSFRTAGIDLVFIFDGVVEKSKRAEWVKRRQQSARDVLVAFTHIKKHGTQPSDDLFQMPVSLGTLTRFALKSLGAVVINSTKEADIEIAEYCRKYPCFGILGQDSDFVIFNTVPFYSSKNLDIATLNTIQYSRDRLCYRLQISLEDLPLFSCLMGNDIIKSTELESFKRRQVGVPANARFPRVEDVVMAVSRYMQTIPHGTTIRDVARDVFPNEPDKWLRMEEGARMYLLPGDQLPWYMQNCPPHALPPSGVKRNCRQMSGDEEITLEVNVEEIRSRVDTKVLQFARERHLNSDNIAQIYNILISAETDSSVAMEDETNKDVPSSSVLFRPIRQRMYAVLYGVGCYCDMPNEINRSKAVMTQRMPQRPVLLAPRFSTPLLPSHGNRGFHTDVSSTAVGDQLPQGSTHADSCRPVVGKNAVKEWCPYRGNPLTRPDVINAVPLNLIGGTPSLSMLWFSSGEPQTKHLRLHTFFACMDCAGLLESVLRVEPDPHYIIPSLVLHYMVKHMSALQEWEVDAFLAQAVVPFAQDAGGLRGLKVPRVVPHPVHLAAVFLKGVSYALLADCACGWPITVQDGMPWHYFDGKLFHHKYLMAEGGADVRALCDHDDRALQLFWTLKELVVLGTRLDQKRREMCFPHHQGMGGH</sequence>
<dbReference type="AlphaFoldDB" id="A0A9J7LFX2"/>
<gene>
    <name evidence="3" type="primary">LOC118419115</name>
</gene>
<dbReference type="PANTHER" id="PTHR15976:SF17">
    <property type="entry name" value="CONSTITUTIVE COACTIVATOR OF PEROXISOME PROLIFERATOR-ACTIVATED RECEPTOR GAMMA"/>
    <property type="match status" value="1"/>
</dbReference>
<evidence type="ECO:0000256" key="1">
    <source>
        <dbReference type="ARBA" id="ARBA00009495"/>
    </source>
</evidence>
<dbReference type="InterPro" id="IPR029060">
    <property type="entry name" value="PIN-like_dom_sf"/>
</dbReference>
<reference evidence="2" key="1">
    <citation type="journal article" date="2020" name="Nat. Ecol. Evol.">
        <title>Deeply conserved synteny resolves early events in vertebrate evolution.</title>
        <authorList>
            <person name="Simakov O."/>
            <person name="Marletaz F."/>
            <person name="Yue J.X."/>
            <person name="O'Connell B."/>
            <person name="Jenkins J."/>
            <person name="Brandt A."/>
            <person name="Calef R."/>
            <person name="Tung C.H."/>
            <person name="Huang T.K."/>
            <person name="Schmutz J."/>
            <person name="Satoh N."/>
            <person name="Yu J.K."/>
            <person name="Putnam N.H."/>
            <person name="Green R.E."/>
            <person name="Rokhsar D.S."/>
        </authorList>
    </citation>
    <scope>NUCLEOTIDE SEQUENCE [LARGE SCALE GENOMIC DNA]</scope>
    <source>
        <strain evidence="2">S238N-H82</strain>
    </source>
</reference>
<organism evidence="2 3">
    <name type="scientific">Branchiostoma floridae</name>
    <name type="common">Florida lancelet</name>
    <name type="synonym">Amphioxus</name>
    <dbReference type="NCBI Taxonomy" id="7739"/>
    <lineage>
        <taxon>Eukaryota</taxon>
        <taxon>Metazoa</taxon>
        <taxon>Chordata</taxon>
        <taxon>Cephalochordata</taxon>
        <taxon>Leptocardii</taxon>
        <taxon>Amphioxiformes</taxon>
        <taxon>Branchiostomatidae</taxon>
        <taxon>Branchiostoma</taxon>
    </lineage>
</organism>
<keyword evidence="2" id="KW-1185">Reference proteome</keyword>
<comment type="similarity">
    <text evidence="1">Belongs to the constitutive coactivator of PPAR-gamma family.</text>
</comment>
<dbReference type="OMA" id="MPWEVFD"/>
<accession>A0A9J7LFX2</accession>
<protein>
    <submittedName>
        <fullName evidence="3">Constitutive coactivator of peroxisome proliferator-activated receptor gamma-like isoform X1</fullName>
    </submittedName>
</protein>
<dbReference type="KEGG" id="bfo:118419115"/>
<evidence type="ECO:0000313" key="2">
    <source>
        <dbReference type="Proteomes" id="UP000001554"/>
    </source>
</evidence>
<proteinExistence type="inferred from homology"/>
<evidence type="ECO:0000313" key="3">
    <source>
        <dbReference type="RefSeq" id="XP_035681310.1"/>
    </source>
</evidence>
<dbReference type="GO" id="GO:0005634">
    <property type="term" value="C:nucleus"/>
    <property type="evidence" value="ECO:0000318"/>
    <property type="project" value="GO_Central"/>
</dbReference>
<dbReference type="InterPro" id="IPR026784">
    <property type="entry name" value="Coact_PPARg"/>
</dbReference>
<dbReference type="CDD" id="cd18672">
    <property type="entry name" value="PIN_FAM120B-like"/>
    <property type="match status" value="1"/>
</dbReference>
<dbReference type="GeneID" id="118419115"/>
<reference evidence="3" key="2">
    <citation type="submission" date="2025-08" db="UniProtKB">
        <authorList>
            <consortium name="RefSeq"/>
        </authorList>
    </citation>
    <scope>IDENTIFICATION</scope>
    <source>
        <strain evidence="3">S238N-H82</strain>
        <tissue evidence="3">Testes</tissue>
    </source>
</reference>
<dbReference type="PANTHER" id="PTHR15976">
    <property type="entry name" value="CONSTITUTIVE COACTIVATOR OF PEROXISOME PROLIFERATOR-ACTIVATED RECEPTOR GAMMA"/>
    <property type="match status" value="1"/>
</dbReference>
<name>A0A9J7LFX2_BRAFL</name>